<reference evidence="1 2" key="1">
    <citation type="submission" date="2022-10" db="EMBL/GenBank/DDBJ databases">
        <title>The complete genomes of actinobacterial strains from the NBC collection.</title>
        <authorList>
            <person name="Joergensen T.S."/>
            <person name="Alvarez Arevalo M."/>
            <person name="Sterndorff E.B."/>
            <person name="Faurdal D."/>
            <person name="Vuksanovic O."/>
            <person name="Mourched A.-S."/>
            <person name="Charusanti P."/>
            <person name="Shaw S."/>
            <person name="Blin K."/>
            <person name="Weber T."/>
        </authorList>
    </citation>
    <scope>NUCLEOTIDE SEQUENCE [LARGE SCALE GENOMIC DNA]</scope>
    <source>
        <strain evidence="1 2">NBC_00123</strain>
    </source>
</reference>
<name>A0ABZ1LJM0_9ACTN</name>
<protein>
    <recommendedName>
        <fullName evidence="3">WD40 repeat domain-containing protein</fullName>
    </recommendedName>
</protein>
<dbReference type="EMBL" id="CP108188">
    <property type="protein sequence ID" value="WTR74612.1"/>
    <property type="molecule type" value="Genomic_DNA"/>
</dbReference>
<proteinExistence type="predicted"/>
<evidence type="ECO:0000313" key="2">
    <source>
        <dbReference type="Proteomes" id="UP001622594"/>
    </source>
</evidence>
<dbReference type="RefSeq" id="WP_371637252.1">
    <property type="nucleotide sequence ID" value="NZ_CP108062.1"/>
</dbReference>
<dbReference type="Proteomes" id="UP001622594">
    <property type="component" value="Chromosome"/>
</dbReference>
<evidence type="ECO:0000313" key="1">
    <source>
        <dbReference type="EMBL" id="WTR74612.1"/>
    </source>
</evidence>
<keyword evidence="2" id="KW-1185">Reference proteome</keyword>
<evidence type="ECO:0008006" key="3">
    <source>
        <dbReference type="Google" id="ProtNLM"/>
    </source>
</evidence>
<organism evidence="1 2">
    <name type="scientific">Streptomyces zaomyceticus</name>
    <dbReference type="NCBI Taxonomy" id="68286"/>
    <lineage>
        <taxon>Bacteria</taxon>
        <taxon>Bacillati</taxon>
        <taxon>Actinomycetota</taxon>
        <taxon>Actinomycetes</taxon>
        <taxon>Kitasatosporales</taxon>
        <taxon>Streptomycetaceae</taxon>
        <taxon>Streptomyces</taxon>
    </lineage>
</organism>
<accession>A0ABZ1LJM0</accession>
<gene>
    <name evidence="1" type="ORF">OG814_37670</name>
</gene>
<sequence length="378" mass="41015">MSARARLRATVPALMPSSQAGPPEITGLPGRRMLVQRSDDDIVAQPLDDAFVARAGASVRFPAPWPRSRGTWEVAPDTSLAVFAGVHAVRAVEPSGATRWEVRHGCWYGACREMHESYDEYDDRQDHRYPESGSVGFSADGGLVWAHVRGPLPEGELSPDTADEWLVIDAENGRVLARADAEAAAAGSFHLPHPTDPHQMGLSIGEGQDGAPLRWGRWDGDELTVDCLDGDLCLLSLSPSGDRLMTVSHDQDSLAVRDSRGAVVEALDWNAEAAIPRHPDAPTDPDADSHEDELHVCWDWAGGFLDETTLVVSTAESDDEWGQGRHWLMDTTGTHGFTPIDYPSPSSSEPTALGNGVWSTLSQTRDDLHVWGLHGLED</sequence>